<keyword evidence="7" id="KW-1185">Reference proteome</keyword>
<keyword evidence="4 5" id="KW-0472">Membrane</keyword>
<gene>
    <name evidence="6" type="ORF">DERYTH_LOCUS15443</name>
</gene>
<proteinExistence type="predicted"/>
<protein>
    <submittedName>
        <fullName evidence="6">16798_t:CDS:1</fullName>
    </submittedName>
</protein>
<comment type="subcellular location">
    <subcellularLocation>
        <location evidence="1">Endomembrane system</location>
        <topology evidence="1">Multi-pass membrane protein</topology>
    </subcellularLocation>
</comment>
<dbReference type="PANTHER" id="PTHR28293">
    <property type="entry name" value="NUCLEAR RIM PROTEIN 1"/>
    <property type="match status" value="1"/>
</dbReference>
<organism evidence="6 7">
    <name type="scientific">Dentiscutata erythropus</name>
    <dbReference type="NCBI Taxonomy" id="1348616"/>
    <lineage>
        <taxon>Eukaryota</taxon>
        <taxon>Fungi</taxon>
        <taxon>Fungi incertae sedis</taxon>
        <taxon>Mucoromycota</taxon>
        <taxon>Glomeromycotina</taxon>
        <taxon>Glomeromycetes</taxon>
        <taxon>Diversisporales</taxon>
        <taxon>Gigasporaceae</taxon>
        <taxon>Dentiscutata</taxon>
    </lineage>
</organism>
<dbReference type="Proteomes" id="UP000789405">
    <property type="component" value="Unassembled WGS sequence"/>
</dbReference>
<dbReference type="PANTHER" id="PTHR28293:SF1">
    <property type="entry name" value="NUCLEAR RIM PROTEIN 1"/>
    <property type="match status" value="1"/>
</dbReference>
<dbReference type="GO" id="GO:0043007">
    <property type="term" value="P:maintenance of rDNA"/>
    <property type="evidence" value="ECO:0007669"/>
    <property type="project" value="TreeGrafter"/>
</dbReference>
<dbReference type="InterPro" id="IPR018819">
    <property type="entry name" value="Nur1/Mug154"/>
</dbReference>
<dbReference type="OrthoDB" id="3363151at2759"/>
<dbReference type="GO" id="GO:0007096">
    <property type="term" value="P:regulation of exit from mitosis"/>
    <property type="evidence" value="ECO:0007669"/>
    <property type="project" value="TreeGrafter"/>
</dbReference>
<dbReference type="GO" id="GO:0012505">
    <property type="term" value="C:endomembrane system"/>
    <property type="evidence" value="ECO:0007669"/>
    <property type="project" value="UniProtKB-SubCell"/>
</dbReference>
<dbReference type="AlphaFoldDB" id="A0A9N9IFE0"/>
<comment type="caution">
    <text evidence="6">The sequence shown here is derived from an EMBL/GenBank/DDBJ whole genome shotgun (WGS) entry which is preliminary data.</text>
</comment>
<dbReference type="Pfam" id="PF10332">
    <property type="entry name" value="DUF2418"/>
    <property type="match status" value="1"/>
</dbReference>
<keyword evidence="3 5" id="KW-1133">Transmembrane helix</keyword>
<name>A0A9N9IFE0_9GLOM</name>
<evidence type="ECO:0000256" key="5">
    <source>
        <dbReference type="SAM" id="Phobius"/>
    </source>
</evidence>
<evidence type="ECO:0000256" key="2">
    <source>
        <dbReference type="ARBA" id="ARBA00022692"/>
    </source>
</evidence>
<evidence type="ECO:0000256" key="3">
    <source>
        <dbReference type="ARBA" id="ARBA00022989"/>
    </source>
</evidence>
<reference evidence="6" key="1">
    <citation type="submission" date="2021-06" db="EMBL/GenBank/DDBJ databases">
        <authorList>
            <person name="Kallberg Y."/>
            <person name="Tangrot J."/>
            <person name="Rosling A."/>
        </authorList>
    </citation>
    <scope>NUCLEOTIDE SEQUENCE</scope>
    <source>
        <strain evidence="6">MA453B</strain>
    </source>
</reference>
<dbReference type="EMBL" id="CAJVPY010012521">
    <property type="protein sequence ID" value="CAG8734718.1"/>
    <property type="molecule type" value="Genomic_DNA"/>
</dbReference>
<feature type="transmembrane region" description="Helical" evidence="5">
    <location>
        <begin position="89"/>
        <end position="111"/>
    </location>
</feature>
<evidence type="ECO:0000256" key="4">
    <source>
        <dbReference type="ARBA" id="ARBA00023136"/>
    </source>
</evidence>
<evidence type="ECO:0000313" key="7">
    <source>
        <dbReference type="Proteomes" id="UP000789405"/>
    </source>
</evidence>
<sequence>MPDSIERNRHRRVIRRVPLWERITTWPGNKLVELQEDWALNDWDSIYKKLSWPASLFLNGLSISLRLGYWFDSSKYDPVFNPRMTTFALWLAFFEWMLLILSIANAIFVYMSFKEYQMFEHEIESRPNSPNAYLKEIGDNNYWMSSFPGNIIYTLYSWFFDDLIGNEERHYVYYSPAQVLILQYLDADNYQHILLAAAFVGFNLKLVVKAYEELIKDKQLIAGEIMNEYNKKLVYPHLFVRKFEIGTQTNPVSTWELEGYG</sequence>
<evidence type="ECO:0000313" key="6">
    <source>
        <dbReference type="EMBL" id="CAG8734718.1"/>
    </source>
</evidence>
<accession>A0A9N9IFE0</accession>
<feature type="transmembrane region" description="Helical" evidence="5">
    <location>
        <begin position="50"/>
        <end position="69"/>
    </location>
</feature>
<keyword evidence="2 5" id="KW-0812">Transmembrane</keyword>
<evidence type="ECO:0000256" key="1">
    <source>
        <dbReference type="ARBA" id="ARBA00004127"/>
    </source>
</evidence>